<dbReference type="Pfam" id="PF03732">
    <property type="entry name" value="Retrotrans_gag"/>
    <property type="match status" value="1"/>
</dbReference>
<accession>A0ABQ4XBF0</accession>
<protein>
    <submittedName>
        <fullName evidence="3">Zinc finger, CCHC-type containing protein</fullName>
    </submittedName>
</protein>
<evidence type="ECO:0000313" key="3">
    <source>
        <dbReference type="EMBL" id="GJS62328.1"/>
    </source>
</evidence>
<evidence type="ECO:0000313" key="4">
    <source>
        <dbReference type="Proteomes" id="UP001151760"/>
    </source>
</evidence>
<feature type="compositionally biased region" description="Gly residues" evidence="1">
    <location>
        <begin position="478"/>
        <end position="487"/>
    </location>
</feature>
<comment type="caution">
    <text evidence="3">The sequence shown here is derived from an EMBL/GenBank/DDBJ whole genome shotgun (WGS) entry which is preliminary data.</text>
</comment>
<evidence type="ECO:0000256" key="1">
    <source>
        <dbReference type="SAM" id="MobiDB-lite"/>
    </source>
</evidence>
<organism evidence="3 4">
    <name type="scientific">Tanacetum coccineum</name>
    <dbReference type="NCBI Taxonomy" id="301880"/>
    <lineage>
        <taxon>Eukaryota</taxon>
        <taxon>Viridiplantae</taxon>
        <taxon>Streptophyta</taxon>
        <taxon>Embryophyta</taxon>
        <taxon>Tracheophyta</taxon>
        <taxon>Spermatophyta</taxon>
        <taxon>Magnoliopsida</taxon>
        <taxon>eudicotyledons</taxon>
        <taxon>Gunneridae</taxon>
        <taxon>Pentapetalae</taxon>
        <taxon>asterids</taxon>
        <taxon>campanulids</taxon>
        <taxon>Asterales</taxon>
        <taxon>Asteraceae</taxon>
        <taxon>Asteroideae</taxon>
        <taxon>Anthemideae</taxon>
        <taxon>Anthemidinae</taxon>
        <taxon>Tanacetum</taxon>
    </lineage>
</organism>
<dbReference type="PANTHER" id="PTHR33223">
    <property type="entry name" value="CCHC-TYPE DOMAIN-CONTAINING PROTEIN"/>
    <property type="match status" value="1"/>
</dbReference>
<dbReference type="EMBL" id="BQNB010009353">
    <property type="protein sequence ID" value="GJS62328.1"/>
    <property type="molecule type" value="Genomic_DNA"/>
</dbReference>
<reference evidence="3" key="1">
    <citation type="journal article" date="2022" name="Int. J. Mol. Sci.">
        <title>Draft Genome of Tanacetum Coccineum: Genomic Comparison of Closely Related Tanacetum-Family Plants.</title>
        <authorList>
            <person name="Yamashiro T."/>
            <person name="Shiraishi A."/>
            <person name="Nakayama K."/>
            <person name="Satake H."/>
        </authorList>
    </citation>
    <scope>NUCLEOTIDE SEQUENCE</scope>
</reference>
<proteinExistence type="predicted"/>
<keyword evidence="4" id="KW-1185">Reference proteome</keyword>
<gene>
    <name evidence="3" type="ORF">Tco_0657112</name>
</gene>
<dbReference type="InterPro" id="IPR005162">
    <property type="entry name" value="Retrotrans_gag_dom"/>
</dbReference>
<feature type="region of interest" description="Disordered" evidence="1">
    <location>
        <begin position="468"/>
        <end position="494"/>
    </location>
</feature>
<evidence type="ECO:0000259" key="2">
    <source>
        <dbReference type="Pfam" id="PF03732"/>
    </source>
</evidence>
<dbReference type="Proteomes" id="UP001151760">
    <property type="component" value="Unassembled WGS sequence"/>
</dbReference>
<dbReference type="PANTHER" id="PTHR33223:SF11">
    <property type="entry name" value="ELEMENT PROTEIN, PUTATIVE-RELATED"/>
    <property type="match status" value="1"/>
</dbReference>
<name>A0ABQ4XBF0_9ASTR</name>
<sequence length="514" mass="59243">MVQNGCLFYGLQSEDPNQHLKDFIKLVDSLDLNGDNRERTRLCLFQFSLCDQARTWLERLLAGSITTWEDLTTHFLTQFFLPGRTAKLRNDILMFQQHQGESLSEAWTRFKDLLQKVPHHVIDLWLQFQIFYDRINKALKESIDYAAEGRLRKLSIENAWATIEKLAHYEDEGWNDPVILEEGNLNYENPDIEQLLGEERVRQLEEYMKVIVGDFMQLYSEVIRRLKGKLREEASRTMSKGARSTRGQSLPPKKYHWRKRFEGSGQGLDQAFFKSINKDPFSEPQWVNLFQINENVYLELVHEFFALFEFDASPCRYDPNHLGVRESATLSGLRKGVTVKANYLLLGFWPTIGDGGFNIRNTKVTAIRDPKVKLAHRCIATTIVGTKESTHKITEIDLFYLYCIYFEGVICNIPYWLAKLLTNEMISALSVDPSPLVLKKKSLFSMGVVMELHNGACFWPATQEVKEEDDEADEAAGGDAGNKGVGGSADMYRNMSQGDWQVPQARWIDQQEKH</sequence>
<feature type="domain" description="Retrotransposon gag" evidence="2">
    <location>
        <begin position="44"/>
        <end position="132"/>
    </location>
</feature>
<reference evidence="3" key="2">
    <citation type="submission" date="2022-01" db="EMBL/GenBank/DDBJ databases">
        <authorList>
            <person name="Yamashiro T."/>
            <person name="Shiraishi A."/>
            <person name="Satake H."/>
            <person name="Nakayama K."/>
        </authorList>
    </citation>
    <scope>NUCLEOTIDE SEQUENCE</scope>
</reference>